<comment type="similarity">
    <text evidence="2">Belongs to the acetyltransferase family. ArgA subfamily.</text>
</comment>
<evidence type="ECO:0000313" key="8">
    <source>
        <dbReference type="EMBL" id="RTZ81234.1"/>
    </source>
</evidence>
<evidence type="ECO:0000313" key="9">
    <source>
        <dbReference type="Proteomes" id="UP000286801"/>
    </source>
</evidence>
<dbReference type="PIRSF" id="PIRSF000423">
    <property type="entry name" value="ArgA"/>
    <property type="match status" value="1"/>
</dbReference>
<dbReference type="CDD" id="cd04301">
    <property type="entry name" value="NAT_SF"/>
    <property type="match status" value="1"/>
</dbReference>
<dbReference type="NCBIfam" id="TIGR01890">
    <property type="entry name" value="N-Ac-Glu-synth"/>
    <property type="match status" value="1"/>
</dbReference>
<dbReference type="PROSITE" id="PS51186">
    <property type="entry name" value="GNAT"/>
    <property type="match status" value="1"/>
</dbReference>
<dbReference type="GO" id="GO:0004042">
    <property type="term" value="F:L-glutamate N-acetyltransferase activity"/>
    <property type="evidence" value="ECO:0007669"/>
    <property type="project" value="InterPro"/>
</dbReference>
<dbReference type="UniPathway" id="UPA00068">
    <property type="reaction ID" value="UER00106"/>
</dbReference>
<dbReference type="InterPro" id="IPR016181">
    <property type="entry name" value="Acyl_CoA_acyltransferase"/>
</dbReference>
<dbReference type="Pfam" id="PF00583">
    <property type="entry name" value="Acetyltransf_1"/>
    <property type="match status" value="1"/>
</dbReference>
<dbReference type="InterPro" id="IPR036393">
    <property type="entry name" value="AceGlu_kinase-like_sf"/>
</dbReference>
<keyword evidence="5 8" id="KW-0012">Acyltransferase</keyword>
<dbReference type="EC" id="2.3.1.1" evidence="3"/>
<accession>A0A432GBX7</accession>
<dbReference type="Proteomes" id="UP000286801">
    <property type="component" value="Unassembled WGS sequence"/>
</dbReference>
<gene>
    <name evidence="8" type="primary">argA</name>
    <name evidence="8" type="ORF">DSY97_01465</name>
</gene>
<dbReference type="PANTHER" id="PTHR30602">
    <property type="entry name" value="AMINO-ACID ACETYLTRANSFERASE"/>
    <property type="match status" value="1"/>
</dbReference>
<organism evidence="8 9">
    <name type="scientific">SAR324 cluster bacterium</name>
    <dbReference type="NCBI Taxonomy" id="2024889"/>
    <lineage>
        <taxon>Bacteria</taxon>
        <taxon>Deltaproteobacteria</taxon>
        <taxon>SAR324 cluster</taxon>
    </lineage>
</organism>
<evidence type="ECO:0000259" key="7">
    <source>
        <dbReference type="PROSITE" id="PS51186"/>
    </source>
</evidence>
<dbReference type="AlphaFoldDB" id="A0A432GBX7"/>
<dbReference type="InterPro" id="IPR001048">
    <property type="entry name" value="Asp/Glu/Uridylate_kinase"/>
</dbReference>
<evidence type="ECO:0000256" key="6">
    <source>
        <dbReference type="ARBA" id="ARBA00048372"/>
    </source>
</evidence>
<evidence type="ECO:0000256" key="5">
    <source>
        <dbReference type="ARBA" id="ARBA00023315"/>
    </source>
</evidence>
<dbReference type="Gene3D" id="3.40.1160.10">
    <property type="entry name" value="Acetylglutamate kinase-like"/>
    <property type="match status" value="1"/>
</dbReference>
<dbReference type="PANTHER" id="PTHR30602:SF12">
    <property type="entry name" value="AMINO-ACID ACETYLTRANSFERASE NAGS1, CHLOROPLASTIC-RELATED"/>
    <property type="match status" value="1"/>
</dbReference>
<dbReference type="Gene3D" id="3.40.630.30">
    <property type="match status" value="1"/>
</dbReference>
<dbReference type="EMBL" id="QNZL01000043">
    <property type="protein sequence ID" value="RTZ81234.1"/>
    <property type="molecule type" value="Genomic_DNA"/>
</dbReference>
<dbReference type="SUPFAM" id="SSF55729">
    <property type="entry name" value="Acyl-CoA N-acyltransferases (Nat)"/>
    <property type="match status" value="1"/>
</dbReference>
<dbReference type="InterPro" id="IPR010167">
    <property type="entry name" value="NH2A_AcTrfase"/>
</dbReference>
<evidence type="ECO:0000256" key="3">
    <source>
        <dbReference type="ARBA" id="ARBA00012697"/>
    </source>
</evidence>
<name>A0A432GBX7_9DELT</name>
<dbReference type="GO" id="GO:0006526">
    <property type="term" value="P:L-arginine biosynthetic process"/>
    <property type="evidence" value="ECO:0007669"/>
    <property type="project" value="UniProtKB-UniPathway"/>
</dbReference>
<comment type="catalytic activity">
    <reaction evidence="6">
        <text>L-glutamate + acetyl-CoA = N-acetyl-L-glutamate + CoA + H(+)</text>
        <dbReference type="Rhea" id="RHEA:24292"/>
        <dbReference type="ChEBI" id="CHEBI:15378"/>
        <dbReference type="ChEBI" id="CHEBI:29985"/>
        <dbReference type="ChEBI" id="CHEBI:44337"/>
        <dbReference type="ChEBI" id="CHEBI:57287"/>
        <dbReference type="ChEBI" id="CHEBI:57288"/>
        <dbReference type="EC" id="2.3.1.1"/>
    </reaction>
</comment>
<dbReference type="InterPro" id="IPR000182">
    <property type="entry name" value="GNAT_dom"/>
</dbReference>
<feature type="domain" description="N-acetyltransferase" evidence="7">
    <location>
        <begin position="288"/>
        <end position="434"/>
    </location>
</feature>
<comment type="caution">
    <text evidence="8">The sequence shown here is derived from an EMBL/GenBank/DDBJ whole genome shotgun (WGS) entry which is preliminary data.</text>
</comment>
<protein>
    <recommendedName>
        <fullName evidence="3">amino-acid N-acetyltransferase</fullName>
        <ecNumber evidence="3">2.3.1.1</ecNumber>
    </recommendedName>
</protein>
<dbReference type="Pfam" id="PF00696">
    <property type="entry name" value="AA_kinase"/>
    <property type="match status" value="1"/>
</dbReference>
<comment type="pathway">
    <text evidence="1">Amino-acid biosynthesis; L-arginine biosynthesis; N(2)-acetyl-L-ornithine from L-glutamate: step 1/4.</text>
</comment>
<keyword evidence="4 8" id="KW-0808">Transferase</keyword>
<dbReference type="SUPFAM" id="SSF53633">
    <property type="entry name" value="Carbamate kinase-like"/>
    <property type="match status" value="1"/>
</dbReference>
<evidence type="ECO:0000256" key="4">
    <source>
        <dbReference type="ARBA" id="ARBA00022679"/>
    </source>
</evidence>
<proteinExistence type="inferred from homology"/>
<sequence length="434" mass="48403">MPQHSLDPELSGFIHNLRASLPYLEEFHQQTFVVQLSGDLLNGHNFRVIEDLALLQQVGIRIVLIHGAETQIRKFLTDGGLVCQTEDGILVAEETHLPLIEQAISSANWQLLTRFRSCSRQLQTLTGHFMFAEKKSFSGNFGTHFTGNVCGLDLETLRQEISNSKLVILPPFALGEKGRLWILDPNQVAFEVATRLRAKKFIVLDTLTLPQIDGSDSLEMTTESVQQWLKKNPDLPSSQRLQLNVLTEACVHGVERCHLLDGRVEGALLAELLTPKGAGVMITNSSYKRTRPAQLSDLQSILEILKSPVQHAAIVLRTSSYIEQQIDNYLVFCIDEDVVGCCEVIYYPDGSAAEIASLAVNKSYRNQGIGSELIQAASEKIRSGNCKLAFAISTATSHVFTQCGFREISPEELPEQKRKNYDFQESIVYGRNMD</sequence>
<dbReference type="GO" id="GO:0005737">
    <property type="term" value="C:cytoplasm"/>
    <property type="evidence" value="ECO:0007669"/>
    <property type="project" value="InterPro"/>
</dbReference>
<evidence type="ECO:0000256" key="2">
    <source>
        <dbReference type="ARBA" id="ARBA00009145"/>
    </source>
</evidence>
<evidence type="ECO:0000256" key="1">
    <source>
        <dbReference type="ARBA" id="ARBA00004925"/>
    </source>
</evidence>
<reference evidence="8 9" key="1">
    <citation type="submission" date="2018-06" db="EMBL/GenBank/DDBJ databases">
        <title>Combined omics and stable isotope probing to characterize newly discovered Mariana Back-Arc vent microbial communities.</title>
        <authorList>
            <person name="Trembath-Reichert E."/>
            <person name="Huber J.A."/>
        </authorList>
    </citation>
    <scope>NUCLEOTIDE SEQUENCE [LARGE SCALE GENOMIC DNA]</scope>
    <source>
        <strain evidence="8">MAG 63_1</strain>
    </source>
</reference>